<organism evidence="3 4">
    <name type="scientific">Entamoeba invadens IP1</name>
    <dbReference type="NCBI Taxonomy" id="370355"/>
    <lineage>
        <taxon>Eukaryota</taxon>
        <taxon>Amoebozoa</taxon>
        <taxon>Evosea</taxon>
        <taxon>Archamoebae</taxon>
        <taxon>Mastigamoebida</taxon>
        <taxon>Entamoebidae</taxon>
        <taxon>Entamoeba</taxon>
    </lineage>
</organism>
<proteinExistence type="predicted"/>
<gene>
    <name evidence="3" type="ORF">EIN_284730</name>
</gene>
<keyword evidence="1" id="KW-0479">Metal-binding</keyword>
<dbReference type="EMBL" id="KB207106">
    <property type="protein sequence ID" value="ELP84887.1"/>
    <property type="molecule type" value="Genomic_DNA"/>
</dbReference>
<dbReference type="GO" id="GO:0008270">
    <property type="term" value="F:zinc ion binding"/>
    <property type="evidence" value="ECO:0007669"/>
    <property type="project" value="UniProtKB-KW"/>
</dbReference>
<dbReference type="SUPFAM" id="SSF57850">
    <property type="entry name" value="RING/U-box"/>
    <property type="match status" value="1"/>
</dbReference>
<dbReference type="OMA" id="HQGHASC"/>
<evidence type="ECO:0000313" key="4">
    <source>
        <dbReference type="Proteomes" id="UP000014680"/>
    </source>
</evidence>
<dbReference type="AlphaFoldDB" id="L7FKF5"/>
<evidence type="ECO:0000259" key="2">
    <source>
        <dbReference type="PROSITE" id="PS50089"/>
    </source>
</evidence>
<evidence type="ECO:0000313" key="3">
    <source>
        <dbReference type="EMBL" id="ELP84887.1"/>
    </source>
</evidence>
<feature type="domain" description="RING-type" evidence="2">
    <location>
        <begin position="167"/>
        <end position="202"/>
    </location>
</feature>
<keyword evidence="1" id="KW-0863">Zinc-finger</keyword>
<dbReference type="KEGG" id="eiv:EIN_284730"/>
<evidence type="ECO:0000256" key="1">
    <source>
        <dbReference type="PROSITE-ProRule" id="PRU00175"/>
    </source>
</evidence>
<keyword evidence="4" id="KW-1185">Reference proteome</keyword>
<dbReference type="GeneID" id="14883790"/>
<dbReference type="OrthoDB" id="8062037at2759"/>
<dbReference type="PROSITE" id="PS50089">
    <property type="entry name" value="ZF_RING_2"/>
    <property type="match status" value="1"/>
</dbReference>
<name>L7FKF5_ENTIV</name>
<keyword evidence="1" id="KW-0862">Zinc</keyword>
<protein>
    <recommendedName>
        <fullName evidence="2">RING-type domain-containing protein</fullName>
    </recommendedName>
</protein>
<dbReference type="InterPro" id="IPR001841">
    <property type="entry name" value="Znf_RING"/>
</dbReference>
<dbReference type="Proteomes" id="UP000014680">
    <property type="component" value="Unassembled WGS sequence"/>
</dbReference>
<accession>L7FKF5</accession>
<reference evidence="3 4" key="1">
    <citation type="submission" date="2012-10" db="EMBL/GenBank/DDBJ databases">
        <authorList>
            <person name="Zafar N."/>
            <person name="Inman J."/>
            <person name="Hall N."/>
            <person name="Lorenzi H."/>
            <person name="Caler E."/>
        </authorList>
    </citation>
    <scope>NUCLEOTIDE SEQUENCE [LARGE SCALE GENOMIC DNA]</scope>
    <source>
        <strain evidence="3 4">IP1</strain>
    </source>
</reference>
<dbReference type="RefSeq" id="XP_004184233.1">
    <property type="nucleotide sequence ID" value="XM_004184185.1"/>
</dbReference>
<dbReference type="VEuPathDB" id="AmoebaDB:EIN_284730"/>
<sequence length="207" mass="23275">MSIDVTYRCENCHKKYNRNKSILLCPFCGSDFVVEQPHALFKQPPLSQAEIYGRQKGIPNDPFYPDPDFVDFPTLPHSSGRPDFNPNPNFTGGDFFLPSHARNPLQIYPRNPYTGSSRPPELVMRDPGNFGDLDAHFAGRVNPEIPPYLQERRDNTDGLRVPHKECCVNCGKILSNTDDIITLPCGHQGHASCLKRADCPICLSLYS</sequence>